<dbReference type="STRING" id="1069680.M7PF73"/>
<dbReference type="GO" id="GO:0006511">
    <property type="term" value="P:ubiquitin-dependent protein catabolic process"/>
    <property type="evidence" value="ECO:0007669"/>
    <property type="project" value="TreeGrafter"/>
</dbReference>
<comment type="caution">
    <text evidence="3">The sequence shown here is derived from an EMBL/GenBank/DDBJ whole genome shotgun (WGS) entry which is preliminary data.</text>
</comment>
<evidence type="ECO:0000313" key="3">
    <source>
        <dbReference type="EMBL" id="EMR09114.1"/>
    </source>
</evidence>
<feature type="region of interest" description="Disordered" evidence="1">
    <location>
        <begin position="222"/>
        <end position="241"/>
    </location>
</feature>
<dbReference type="RefSeq" id="XP_007874466.1">
    <property type="nucleotide sequence ID" value="XM_007876275.1"/>
</dbReference>
<name>M7PF73_PNEMU</name>
<dbReference type="VEuPathDB" id="FungiDB:PNEG_02457"/>
<dbReference type="SMART" id="SM00546">
    <property type="entry name" value="CUE"/>
    <property type="match status" value="1"/>
</dbReference>
<organism evidence="3 4">
    <name type="scientific">Pneumocystis murina (strain B123)</name>
    <name type="common">Mouse pneumocystis pneumonia agent</name>
    <name type="synonym">Pneumocystis carinii f. sp. muris</name>
    <dbReference type="NCBI Taxonomy" id="1069680"/>
    <lineage>
        <taxon>Eukaryota</taxon>
        <taxon>Fungi</taxon>
        <taxon>Dikarya</taxon>
        <taxon>Ascomycota</taxon>
        <taxon>Taphrinomycotina</taxon>
        <taxon>Pneumocystomycetes</taxon>
        <taxon>Pneumocystaceae</taxon>
        <taxon>Pneumocystis</taxon>
    </lineage>
</organism>
<proteinExistence type="predicted"/>
<sequence>MEDINIDENSSSQAFFPKKNQEISIDVLKEAFPDIDEKVLNAVLIASNYSIESSLNALLSISDSNYKPEIPIQTHSGNDIVSDIMKFHQIENDYRYACHLAQITQNPLNGRRNRYIPHYDNKKEYSFISEELSAIYGNIKQGFGEAKTKVSSFFSNIKKRIDNDVSFNEKKNNFSDPSSKKSTEMPKTSFDDSDITLFALEEDFVHLDLEDNKKASQRLLSNSCSKNDSDQNLKKNNDHTI</sequence>
<dbReference type="EMBL" id="AFWA02000011">
    <property type="protein sequence ID" value="EMR09114.1"/>
    <property type="molecule type" value="Genomic_DNA"/>
</dbReference>
<feature type="compositionally biased region" description="Basic and acidic residues" evidence="1">
    <location>
        <begin position="227"/>
        <end position="241"/>
    </location>
</feature>
<keyword evidence="4" id="KW-1185">Reference proteome</keyword>
<dbReference type="PANTHER" id="PTHR16461">
    <property type="entry name" value="TOLL-INTERACTING PROTEIN"/>
    <property type="match status" value="1"/>
</dbReference>
<dbReference type="PROSITE" id="PS51140">
    <property type="entry name" value="CUE"/>
    <property type="match status" value="1"/>
</dbReference>
<dbReference type="Pfam" id="PF02845">
    <property type="entry name" value="CUE"/>
    <property type="match status" value="1"/>
</dbReference>
<evidence type="ECO:0000259" key="2">
    <source>
        <dbReference type="PROSITE" id="PS51140"/>
    </source>
</evidence>
<dbReference type="GO" id="GO:0031624">
    <property type="term" value="F:ubiquitin conjugating enzyme binding"/>
    <property type="evidence" value="ECO:0007669"/>
    <property type="project" value="TreeGrafter"/>
</dbReference>
<dbReference type="PANTHER" id="PTHR16461:SF5">
    <property type="entry name" value="TOLL-INTERACTING PROTEIN"/>
    <property type="match status" value="1"/>
</dbReference>
<reference evidence="4" key="1">
    <citation type="journal article" date="2016" name="Nat. Commun.">
        <title>Genome analysis of three Pneumocystis species reveals adaptation mechanisms to life exclusively in mammalian hosts.</title>
        <authorList>
            <person name="Ma L."/>
            <person name="Chen Z."/>
            <person name="Huang D.W."/>
            <person name="Kutty G."/>
            <person name="Ishihara M."/>
            <person name="Wang H."/>
            <person name="Abouelleil A."/>
            <person name="Bishop L."/>
            <person name="Davey E."/>
            <person name="Deng R."/>
            <person name="Deng X."/>
            <person name="Fan L."/>
            <person name="Fantoni G."/>
            <person name="Fitzgerald M."/>
            <person name="Gogineni E."/>
            <person name="Goldberg J.M."/>
            <person name="Handley G."/>
            <person name="Hu X."/>
            <person name="Huber C."/>
            <person name="Jiao X."/>
            <person name="Jones K."/>
            <person name="Levin J.Z."/>
            <person name="Liu Y."/>
            <person name="Macdonald P."/>
            <person name="Melnikov A."/>
            <person name="Raley C."/>
            <person name="Sassi M."/>
            <person name="Sherman B.T."/>
            <person name="Song X."/>
            <person name="Sykes S."/>
            <person name="Tran B."/>
            <person name="Walsh L."/>
            <person name="Xia Y."/>
            <person name="Yang J."/>
            <person name="Young S."/>
            <person name="Zeng Q."/>
            <person name="Zheng X."/>
            <person name="Stephens R."/>
            <person name="Nusbaum C."/>
            <person name="Birren B.W."/>
            <person name="Azadi P."/>
            <person name="Lempicki R.A."/>
            <person name="Cuomo C.A."/>
            <person name="Kovacs J.A."/>
        </authorList>
    </citation>
    <scope>NUCLEOTIDE SEQUENCE [LARGE SCALE GENOMIC DNA]</scope>
    <source>
        <strain evidence="4">B123</strain>
    </source>
</reference>
<dbReference type="InterPro" id="IPR003892">
    <property type="entry name" value="CUE"/>
</dbReference>
<dbReference type="Proteomes" id="UP000011958">
    <property type="component" value="Unassembled WGS sequence"/>
</dbReference>
<protein>
    <recommendedName>
        <fullName evidence="2">CUE domain-containing protein</fullName>
    </recommendedName>
</protein>
<dbReference type="Gene3D" id="1.10.8.10">
    <property type="entry name" value="DNA helicase RuvA subunit, C-terminal domain"/>
    <property type="match status" value="1"/>
</dbReference>
<evidence type="ECO:0000256" key="1">
    <source>
        <dbReference type="SAM" id="MobiDB-lite"/>
    </source>
</evidence>
<accession>M7PF73</accession>
<feature type="domain" description="CUE" evidence="2">
    <location>
        <begin position="20"/>
        <end position="63"/>
    </location>
</feature>
<dbReference type="AlphaFoldDB" id="M7PF73"/>
<dbReference type="GeneID" id="19896150"/>
<feature type="region of interest" description="Disordered" evidence="1">
    <location>
        <begin position="168"/>
        <end position="189"/>
    </location>
</feature>
<dbReference type="OrthoDB" id="9942608at2759"/>
<dbReference type="GO" id="GO:0043130">
    <property type="term" value="F:ubiquitin binding"/>
    <property type="evidence" value="ECO:0007669"/>
    <property type="project" value="InterPro"/>
</dbReference>
<dbReference type="eggNOG" id="KOG0504">
    <property type="taxonomic scope" value="Eukaryota"/>
</dbReference>
<dbReference type="InterPro" id="IPR009060">
    <property type="entry name" value="UBA-like_sf"/>
</dbReference>
<dbReference type="SUPFAM" id="SSF46934">
    <property type="entry name" value="UBA-like"/>
    <property type="match status" value="1"/>
</dbReference>
<dbReference type="HOGENOM" id="CLU_1152187_0_0_1"/>
<feature type="compositionally biased region" description="Basic and acidic residues" evidence="1">
    <location>
        <begin position="168"/>
        <end position="184"/>
    </location>
</feature>
<dbReference type="GO" id="GO:0005737">
    <property type="term" value="C:cytoplasm"/>
    <property type="evidence" value="ECO:0007669"/>
    <property type="project" value="TreeGrafter"/>
</dbReference>
<gene>
    <name evidence="3" type="ORF">PNEG_02457</name>
</gene>
<evidence type="ECO:0000313" key="4">
    <source>
        <dbReference type="Proteomes" id="UP000011958"/>
    </source>
</evidence>